<keyword evidence="2" id="KW-1185">Reference proteome</keyword>
<sequence>VVPSGYKEYRDDLFAAAVPAAWTQDTEDAPDDIVFQDPGANTRRGISLQKVSGTTGNEAAHLAQAEQSMRTEYENYRRLSFDDSLPYLGRTAAQFEFSFTRDGVGGRARTRLISFRGSLYIIVMVARADLWSQSTPMFDTFLRTFRQS</sequence>
<gene>
    <name evidence="1" type="ORF">ACFQ07_14660</name>
</gene>
<evidence type="ECO:0008006" key="3">
    <source>
        <dbReference type="Google" id="ProtNLM"/>
    </source>
</evidence>
<dbReference type="EMBL" id="JBHTIR010002198">
    <property type="protein sequence ID" value="MFD0853476.1"/>
    <property type="molecule type" value="Genomic_DNA"/>
</dbReference>
<accession>A0ABW3CG18</accession>
<dbReference type="Proteomes" id="UP001597083">
    <property type="component" value="Unassembled WGS sequence"/>
</dbReference>
<comment type="caution">
    <text evidence="1">The sequence shown here is derived from an EMBL/GenBank/DDBJ whole genome shotgun (WGS) entry which is preliminary data.</text>
</comment>
<evidence type="ECO:0000313" key="2">
    <source>
        <dbReference type="Proteomes" id="UP001597083"/>
    </source>
</evidence>
<name>A0ABW3CG18_9ACTN</name>
<dbReference type="Gene3D" id="3.40.1000.10">
    <property type="entry name" value="Mog1/PsbP, alpha/beta/alpha sandwich"/>
    <property type="match status" value="1"/>
</dbReference>
<feature type="non-terminal residue" evidence="1">
    <location>
        <position position="1"/>
    </location>
</feature>
<evidence type="ECO:0000313" key="1">
    <source>
        <dbReference type="EMBL" id="MFD0853476.1"/>
    </source>
</evidence>
<proteinExistence type="predicted"/>
<protein>
    <recommendedName>
        <fullName evidence="3">PsbP C-terminal domain-containing protein</fullName>
    </recommendedName>
</protein>
<organism evidence="1 2">
    <name type="scientific">Actinomadura adrarensis</name>
    <dbReference type="NCBI Taxonomy" id="1819600"/>
    <lineage>
        <taxon>Bacteria</taxon>
        <taxon>Bacillati</taxon>
        <taxon>Actinomycetota</taxon>
        <taxon>Actinomycetes</taxon>
        <taxon>Streptosporangiales</taxon>
        <taxon>Thermomonosporaceae</taxon>
        <taxon>Actinomadura</taxon>
    </lineage>
</organism>
<reference evidence="2" key="1">
    <citation type="journal article" date="2019" name="Int. J. Syst. Evol. Microbiol.">
        <title>The Global Catalogue of Microorganisms (GCM) 10K type strain sequencing project: providing services to taxonomists for standard genome sequencing and annotation.</title>
        <authorList>
            <consortium name="The Broad Institute Genomics Platform"/>
            <consortium name="The Broad Institute Genome Sequencing Center for Infectious Disease"/>
            <person name="Wu L."/>
            <person name="Ma J."/>
        </authorList>
    </citation>
    <scope>NUCLEOTIDE SEQUENCE [LARGE SCALE GENOMIC DNA]</scope>
    <source>
        <strain evidence="2">JCM 31696</strain>
    </source>
</reference>